<dbReference type="PANTHER" id="PTHR11228">
    <property type="entry name" value="RADICAL SAM DOMAIN PROTEIN"/>
    <property type="match status" value="1"/>
</dbReference>
<dbReference type="InterPro" id="IPR013785">
    <property type="entry name" value="Aldolase_TIM"/>
</dbReference>
<dbReference type="Gene3D" id="3.20.20.70">
    <property type="entry name" value="Aldolase class I"/>
    <property type="match status" value="1"/>
</dbReference>
<dbReference type="InterPro" id="IPR007197">
    <property type="entry name" value="rSAM"/>
</dbReference>
<evidence type="ECO:0000256" key="2">
    <source>
        <dbReference type="ARBA" id="ARBA00022485"/>
    </source>
</evidence>
<sequence length="351" mass="40350">MINKKNSKLKTIRKYGFWGAIDRKRHYLLKRLADKTGWLSKREVPDFLNIEPTSFCNLKCRLCPTGNDILGRDKGFMTLDVFKKILSGWNGKRTRIDFGGFGEPLLNKDFLEMVRVSKDKGFDISIFTNGNLLTPEISSALVSLKADRIIMSVDGATQETYGWYRRGGDLIRVISNLNAFVKIKREQKSNLPNMELQFVVMKKNESELDIIKKIALEVGVDKLILKACGFYSFIGMNFDEFKKDYLPVNKKYRRLEDENNPIPGFVCPWINHGAMILWNGKIAACCYDSHGEVILGDINETNFIDQWQNSLKYKIFRKNAVKGIYPYKVCKLCPAKFRVTKGENIVLKPIN</sequence>
<evidence type="ECO:0000256" key="1">
    <source>
        <dbReference type="ARBA" id="ARBA00001966"/>
    </source>
</evidence>
<dbReference type="EMBL" id="LCBP01000005">
    <property type="protein sequence ID" value="KKS13442.1"/>
    <property type="molecule type" value="Genomic_DNA"/>
</dbReference>
<evidence type="ECO:0000256" key="3">
    <source>
        <dbReference type="ARBA" id="ARBA00022691"/>
    </source>
</evidence>
<dbReference type="GO" id="GO:0003824">
    <property type="term" value="F:catalytic activity"/>
    <property type="evidence" value="ECO:0007669"/>
    <property type="project" value="InterPro"/>
</dbReference>
<evidence type="ECO:0000313" key="8">
    <source>
        <dbReference type="EMBL" id="KKS13442.1"/>
    </source>
</evidence>
<keyword evidence="5" id="KW-0408">Iron</keyword>
<evidence type="ECO:0000259" key="7">
    <source>
        <dbReference type="PROSITE" id="PS51918"/>
    </source>
</evidence>
<evidence type="ECO:0000256" key="4">
    <source>
        <dbReference type="ARBA" id="ARBA00022723"/>
    </source>
</evidence>
<dbReference type="Proteomes" id="UP000034299">
    <property type="component" value="Unassembled WGS sequence"/>
</dbReference>
<keyword evidence="6" id="KW-0411">Iron-sulfur</keyword>
<keyword evidence="4" id="KW-0479">Metal-binding</keyword>
<dbReference type="SFLD" id="SFLDG01387">
    <property type="entry name" value="BtrN-like_SPASM_domain_contain"/>
    <property type="match status" value="1"/>
</dbReference>
<evidence type="ECO:0000256" key="6">
    <source>
        <dbReference type="ARBA" id="ARBA00023014"/>
    </source>
</evidence>
<dbReference type="InterPro" id="IPR058240">
    <property type="entry name" value="rSAM_sf"/>
</dbReference>
<dbReference type="Pfam" id="PF13186">
    <property type="entry name" value="SPASM"/>
    <property type="match status" value="1"/>
</dbReference>
<accession>A0A0G0WMX8</accession>
<dbReference type="InterPro" id="IPR034391">
    <property type="entry name" value="AdoMet-like_SPASM_containing"/>
</dbReference>
<reference evidence="8 9" key="1">
    <citation type="journal article" date="2015" name="Nature">
        <title>rRNA introns, odd ribosomes, and small enigmatic genomes across a large radiation of phyla.</title>
        <authorList>
            <person name="Brown C.T."/>
            <person name="Hug L.A."/>
            <person name="Thomas B.C."/>
            <person name="Sharon I."/>
            <person name="Castelle C.J."/>
            <person name="Singh A."/>
            <person name="Wilkins M.J."/>
            <person name="Williams K.H."/>
            <person name="Banfield J.F."/>
        </authorList>
    </citation>
    <scope>NUCLEOTIDE SEQUENCE [LARGE SCALE GENOMIC DNA]</scope>
</reference>
<comment type="caution">
    <text evidence="8">The sequence shown here is derived from an EMBL/GenBank/DDBJ whole genome shotgun (WGS) entry which is preliminary data.</text>
</comment>
<dbReference type="SFLD" id="SFLDS00029">
    <property type="entry name" value="Radical_SAM"/>
    <property type="match status" value="1"/>
</dbReference>
<comment type="cofactor">
    <cofactor evidence="1">
        <name>[4Fe-4S] cluster</name>
        <dbReference type="ChEBI" id="CHEBI:49883"/>
    </cofactor>
</comment>
<dbReference type="SUPFAM" id="SSF102114">
    <property type="entry name" value="Radical SAM enzymes"/>
    <property type="match status" value="1"/>
</dbReference>
<evidence type="ECO:0000256" key="5">
    <source>
        <dbReference type="ARBA" id="ARBA00023004"/>
    </source>
</evidence>
<dbReference type="GO" id="GO:0046872">
    <property type="term" value="F:metal ion binding"/>
    <property type="evidence" value="ECO:0007669"/>
    <property type="project" value="UniProtKB-KW"/>
</dbReference>
<organism evidence="8 9">
    <name type="scientific">Candidatus Magasanikbacteria bacterium GW2011_GWA2_41_55</name>
    <dbReference type="NCBI Taxonomy" id="1619038"/>
    <lineage>
        <taxon>Bacteria</taxon>
        <taxon>Candidatus Magasanikiibacteriota</taxon>
    </lineage>
</organism>
<dbReference type="SFLD" id="SFLDG01067">
    <property type="entry name" value="SPASM/twitch_domain_containing"/>
    <property type="match status" value="1"/>
</dbReference>
<dbReference type="AlphaFoldDB" id="A0A0G0WMX8"/>
<dbReference type="CDD" id="cd21109">
    <property type="entry name" value="SPASM"/>
    <property type="match status" value="1"/>
</dbReference>
<dbReference type="Pfam" id="PF04055">
    <property type="entry name" value="Radical_SAM"/>
    <property type="match status" value="1"/>
</dbReference>
<evidence type="ECO:0000313" key="9">
    <source>
        <dbReference type="Proteomes" id="UP000034299"/>
    </source>
</evidence>
<dbReference type="InterPro" id="IPR050377">
    <property type="entry name" value="Radical_SAM_PqqE_MftC-like"/>
</dbReference>
<proteinExistence type="predicted"/>
<keyword evidence="3" id="KW-0949">S-adenosyl-L-methionine</keyword>
<keyword evidence="2" id="KW-0004">4Fe-4S</keyword>
<protein>
    <recommendedName>
        <fullName evidence="7">Radical SAM core domain-containing protein</fullName>
    </recommendedName>
</protein>
<dbReference type="CDD" id="cd01335">
    <property type="entry name" value="Radical_SAM"/>
    <property type="match status" value="1"/>
</dbReference>
<dbReference type="GO" id="GO:0051536">
    <property type="term" value="F:iron-sulfur cluster binding"/>
    <property type="evidence" value="ECO:0007669"/>
    <property type="project" value="UniProtKB-KW"/>
</dbReference>
<gene>
    <name evidence="8" type="ORF">UU69_C0005G0014</name>
</gene>
<dbReference type="PANTHER" id="PTHR11228:SF7">
    <property type="entry name" value="PQQA PEPTIDE CYCLASE"/>
    <property type="match status" value="1"/>
</dbReference>
<feature type="domain" description="Radical SAM core" evidence="7">
    <location>
        <begin position="40"/>
        <end position="266"/>
    </location>
</feature>
<name>A0A0G0WMX8_9BACT</name>
<dbReference type="PROSITE" id="PS51918">
    <property type="entry name" value="RADICAL_SAM"/>
    <property type="match status" value="1"/>
</dbReference>
<dbReference type="InterPro" id="IPR023885">
    <property type="entry name" value="4Fe4S-binding_SPASM_dom"/>
</dbReference>